<proteinExistence type="inferred from homology"/>
<dbReference type="EMBL" id="BJYK01000015">
    <property type="protein sequence ID" value="GEN81636.1"/>
    <property type="molecule type" value="Genomic_DNA"/>
</dbReference>
<dbReference type="Gene3D" id="3.40.50.300">
    <property type="entry name" value="P-loop containing nucleotide triphosphate hydrolases"/>
    <property type="match status" value="1"/>
</dbReference>
<evidence type="ECO:0000256" key="2">
    <source>
        <dbReference type="ARBA" id="ARBA00022448"/>
    </source>
</evidence>
<dbReference type="InterPro" id="IPR050683">
    <property type="entry name" value="Bact_Polysacc_Export_ATP-bd"/>
</dbReference>
<keyword evidence="4" id="KW-0067">ATP-binding</keyword>
<keyword evidence="3" id="KW-0547">Nucleotide-binding</keyword>
<dbReference type="AlphaFoldDB" id="A0A511Z2L5"/>
<dbReference type="InterPro" id="IPR027417">
    <property type="entry name" value="P-loop_NTPase"/>
</dbReference>
<dbReference type="GO" id="GO:0016020">
    <property type="term" value="C:membrane"/>
    <property type="evidence" value="ECO:0007669"/>
    <property type="project" value="InterPro"/>
</dbReference>
<dbReference type="CDD" id="cd10147">
    <property type="entry name" value="Wzt_C-like"/>
    <property type="match status" value="1"/>
</dbReference>
<dbReference type="GO" id="GO:0140359">
    <property type="term" value="F:ABC-type transporter activity"/>
    <property type="evidence" value="ECO:0007669"/>
    <property type="project" value="InterPro"/>
</dbReference>
<comment type="caution">
    <text evidence="6">The sequence shown here is derived from an EMBL/GenBank/DDBJ whole genome shotgun (WGS) entry which is preliminary data.</text>
</comment>
<dbReference type="RefSeq" id="WP_052113652.1">
    <property type="nucleotide sequence ID" value="NZ_BJYK01000015.1"/>
</dbReference>
<evidence type="ECO:0000256" key="1">
    <source>
        <dbReference type="ARBA" id="ARBA00005417"/>
    </source>
</evidence>
<dbReference type="SUPFAM" id="SSF52540">
    <property type="entry name" value="P-loop containing nucleoside triphosphate hydrolases"/>
    <property type="match status" value="1"/>
</dbReference>
<dbReference type="GO" id="GO:0016887">
    <property type="term" value="F:ATP hydrolysis activity"/>
    <property type="evidence" value="ECO:0007669"/>
    <property type="project" value="InterPro"/>
</dbReference>
<dbReference type="InterPro" id="IPR029439">
    <property type="entry name" value="Wzt_C"/>
</dbReference>
<dbReference type="Proteomes" id="UP000321484">
    <property type="component" value="Unassembled WGS sequence"/>
</dbReference>
<comment type="similarity">
    <text evidence="1">Belongs to the ABC transporter superfamily.</text>
</comment>
<dbReference type="PANTHER" id="PTHR46743:SF2">
    <property type="entry name" value="TEICHOIC ACIDS EXPORT ATP-BINDING PROTEIN TAGH"/>
    <property type="match status" value="1"/>
</dbReference>
<gene>
    <name evidence="6" type="ORF">AFE02nite_33700</name>
</gene>
<dbReference type="Pfam" id="PF00005">
    <property type="entry name" value="ABC_tran"/>
    <property type="match status" value="1"/>
</dbReference>
<dbReference type="OrthoDB" id="9778870at2"/>
<keyword evidence="7" id="KW-1185">Reference proteome</keyword>
<dbReference type="PROSITE" id="PS50893">
    <property type="entry name" value="ABC_TRANSPORTER_2"/>
    <property type="match status" value="1"/>
</dbReference>
<dbReference type="SMART" id="SM00382">
    <property type="entry name" value="AAA"/>
    <property type="match status" value="1"/>
</dbReference>
<evidence type="ECO:0000259" key="5">
    <source>
        <dbReference type="PROSITE" id="PS50893"/>
    </source>
</evidence>
<evidence type="ECO:0000313" key="6">
    <source>
        <dbReference type="EMBL" id="GEN81636.1"/>
    </source>
</evidence>
<protein>
    <submittedName>
        <fullName evidence="6">ABC transporter</fullName>
    </submittedName>
</protein>
<evidence type="ECO:0000313" key="7">
    <source>
        <dbReference type="Proteomes" id="UP000321484"/>
    </source>
</evidence>
<dbReference type="GO" id="GO:0005524">
    <property type="term" value="F:ATP binding"/>
    <property type="evidence" value="ECO:0007669"/>
    <property type="project" value="UniProtKB-KW"/>
</dbReference>
<organism evidence="6 7">
    <name type="scientific">Actinotalea fermentans</name>
    <dbReference type="NCBI Taxonomy" id="43671"/>
    <lineage>
        <taxon>Bacteria</taxon>
        <taxon>Bacillati</taxon>
        <taxon>Actinomycetota</taxon>
        <taxon>Actinomycetes</taxon>
        <taxon>Micrococcales</taxon>
        <taxon>Cellulomonadaceae</taxon>
        <taxon>Actinotalea</taxon>
    </lineage>
</organism>
<evidence type="ECO:0000256" key="3">
    <source>
        <dbReference type="ARBA" id="ARBA00022741"/>
    </source>
</evidence>
<name>A0A511Z2L5_9CELL</name>
<keyword evidence="2" id="KW-0813">Transport</keyword>
<dbReference type="InterPro" id="IPR003439">
    <property type="entry name" value="ABC_transporter-like_ATP-bd"/>
</dbReference>
<dbReference type="Gene3D" id="2.70.50.60">
    <property type="entry name" value="abc- transporter (atp binding component) like domain"/>
    <property type="match status" value="1"/>
</dbReference>
<dbReference type="CDD" id="cd03220">
    <property type="entry name" value="ABC_KpsT_Wzt"/>
    <property type="match status" value="1"/>
</dbReference>
<dbReference type="Pfam" id="PF14524">
    <property type="entry name" value="Wzt_C"/>
    <property type="match status" value="1"/>
</dbReference>
<feature type="domain" description="ABC transporter" evidence="5">
    <location>
        <begin position="6"/>
        <end position="247"/>
    </location>
</feature>
<evidence type="ECO:0000256" key="4">
    <source>
        <dbReference type="ARBA" id="ARBA00022840"/>
    </source>
</evidence>
<accession>A0A511Z2L5</accession>
<dbReference type="PANTHER" id="PTHR46743">
    <property type="entry name" value="TEICHOIC ACIDS EXPORT ATP-BINDING PROTEIN TAGH"/>
    <property type="match status" value="1"/>
</dbReference>
<dbReference type="InterPro" id="IPR003593">
    <property type="entry name" value="AAA+_ATPase"/>
</dbReference>
<sequence>MSEPAIRVEDLSKVFRLHTERRSSLKEIVVRGRSRRAGSFQALEGVSFEVPRGTTVGLIGHNGSGKSTLLKILAGVYRPTSGGVVVDGRVSALLELGAGFHGELTGRENIYLNGSILGMSRREIESSIQEIIAFAGIGEFIDSPVKVYSSGMYVRLGFAIAVTLDPEILIVDEIIAVGDEEFQRKCFDHLFRLRNQGTTIVLVTHSMGLAAELCDTAVWLDHGHVRAIGPAPEVISEYLGAVNENEALSNDEPGMIRAGLDAVRSGSGEVQVRAVEALDQLGRPLPVVLTNEPLTLRVHFDVKVPVRDVTIGIGFIHENGTGIGGSNTREHGVPIQLEPGVGYIDYTTDRLDLMPANWRMSTAVRSHGHVYDMLEKAFPLPVRSSGGSTEGGAVRIHGRWGAAVQEDSPSTAPSAATP</sequence>
<reference evidence="6 7" key="1">
    <citation type="submission" date="2019-07" db="EMBL/GenBank/DDBJ databases">
        <title>Whole genome shotgun sequence of Actinotalea fermentans NBRC 105374.</title>
        <authorList>
            <person name="Hosoyama A."/>
            <person name="Uohara A."/>
            <person name="Ohji S."/>
            <person name="Ichikawa N."/>
        </authorList>
    </citation>
    <scope>NUCLEOTIDE SEQUENCE [LARGE SCALE GENOMIC DNA]</scope>
    <source>
        <strain evidence="6 7">NBRC 105374</strain>
    </source>
</reference>
<dbReference type="InterPro" id="IPR015860">
    <property type="entry name" value="ABC_transpr_TagH-like"/>
</dbReference>